<dbReference type="InParanoid" id="A0A3Q3G8N5"/>
<dbReference type="Pfam" id="PF10631">
    <property type="entry name" value="DUF2477"/>
    <property type="match status" value="1"/>
</dbReference>
<evidence type="ECO:0000313" key="1">
    <source>
        <dbReference type="Ensembl" id="ENSLBEP00000027313.1"/>
    </source>
</evidence>
<reference evidence="1" key="2">
    <citation type="submission" date="2025-09" db="UniProtKB">
        <authorList>
            <consortium name="Ensembl"/>
        </authorList>
    </citation>
    <scope>IDENTIFICATION</scope>
</reference>
<name>A0A3Q3G8N5_9LABR</name>
<sequence length="80" mass="8717">MSNINVSLENPYGEVTIPRAKLRPSDDATVIANPMALSNNDSNPYGVASSAPPPYMVKEAGEEEEGGRCPACCYRCRRRK</sequence>
<evidence type="ECO:0000313" key="2">
    <source>
        <dbReference type="Proteomes" id="UP000261660"/>
    </source>
</evidence>
<protein>
    <submittedName>
        <fullName evidence="1">Uncharacterized protein</fullName>
    </submittedName>
</protein>
<keyword evidence="2" id="KW-1185">Reference proteome</keyword>
<dbReference type="AlphaFoldDB" id="A0A3Q3G8N5"/>
<dbReference type="FunCoup" id="A0A3Q3G8N5">
    <property type="interactions" value="263"/>
</dbReference>
<reference evidence="1" key="1">
    <citation type="submission" date="2025-08" db="UniProtKB">
        <authorList>
            <consortium name="Ensembl"/>
        </authorList>
    </citation>
    <scope>IDENTIFICATION</scope>
</reference>
<dbReference type="GeneTree" id="ENSGT00940000176948"/>
<proteinExistence type="predicted"/>
<dbReference type="InterPro" id="IPR018904">
    <property type="entry name" value="UPF0574"/>
</dbReference>
<accession>A0A3Q3G8N5</accession>
<dbReference type="Ensembl" id="ENSLBET00000028618.1">
    <property type="protein sequence ID" value="ENSLBEP00000027313.1"/>
    <property type="gene ID" value="ENSLBEG00000020732.1"/>
</dbReference>
<dbReference type="Proteomes" id="UP000261660">
    <property type="component" value="Unplaced"/>
</dbReference>
<organism evidence="1 2">
    <name type="scientific">Labrus bergylta</name>
    <name type="common">ballan wrasse</name>
    <dbReference type="NCBI Taxonomy" id="56723"/>
    <lineage>
        <taxon>Eukaryota</taxon>
        <taxon>Metazoa</taxon>
        <taxon>Chordata</taxon>
        <taxon>Craniata</taxon>
        <taxon>Vertebrata</taxon>
        <taxon>Euteleostomi</taxon>
        <taxon>Actinopterygii</taxon>
        <taxon>Neopterygii</taxon>
        <taxon>Teleostei</taxon>
        <taxon>Neoteleostei</taxon>
        <taxon>Acanthomorphata</taxon>
        <taxon>Eupercaria</taxon>
        <taxon>Labriformes</taxon>
        <taxon>Labridae</taxon>
        <taxon>Labrus</taxon>
    </lineage>
</organism>